<dbReference type="SUPFAM" id="SSF46992">
    <property type="entry name" value="Ribosomal protein S20"/>
    <property type="match status" value="1"/>
</dbReference>
<sequence length="96" mass="10387">MIYQMEVYRLANIKSAKKRILVAETRAARNKAIRSKVKTVTKKVEAAITAGDKAAAQAALLVAISEIDKATSKGVYHKNTASRKVSRLSKAVNAMA</sequence>
<evidence type="ECO:0000256" key="5">
    <source>
        <dbReference type="ARBA" id="ARBA00022980"/>
    </source>
</evidence>
<comment type="caution">
    <text evidence="9">The sequence shown here is derived from an EMBL/GenBank/DDBJ whole genome shotgun (WGS) entry which is preliminary data.</text>
</comment>
<dbReference type="GO" id="GO:0006412">
    <property type="term" value="P:translation"/>
    <property type="evidence" value="ECO:0007669"/>
    <property type="project" value="UniProtKB-UniRule"/>
</dbReference>
<evidence type="ECO:0000256" key="1">
    <source>
        <dbReference type="ARBA" id="ARBA00003134"/>
    </source>
</evidence>
<dbReference type="Pfam" id="PF01649">
    <property type="entry name" value="Ribosomal_S20p"/>
    <property type="match status" value="1"/>
</dbReference>
<protein>
    <recommendedName>
        <fullName evidence="7 8">Small ribosomal subunit protein bS20</fullName>
    </recommendedName>
</protein>
<dbReference type="GO" id="GO:0005840">
    <property type="term" value="C:ribosome"/>
    <property type="evidence" value="ECO:0007669"/>
    <property type="project" value="UniProtKB-KW"/>
</dbReference>
<dbReference type="HAMAP" id="MF_00500">
    <property type="entry name" value="Ribosomal_bS20"/>
    <property type="match status" value="1"/>
</dbReference>
<gene>
    <name evidence="8" type="primary">rpsT</name>
    <name evidence="9" type="ORF">CLOSYM_00304</name>
</gene>
<keyword evidence="4 8" id="KW-0694">RNA-binding</keyword>
<dbReference type="Proteomes" id="UP000016491">
    <property type="component" value="Unassembled WGS sequence"/>
</dbReference>
<evidence type="ECO:0000313" key="10">
    <source>
        <dbReference type="Proteomes" id="UP000016491"/>
    </source>
</evidence>
<comment type="function">
    <text evidence="1 8">Binds directly to 16S ribosomal RNA.</text>
</comment>
<name>A0ABC9U3N6_CLOSY</name>
<dbReference type="InterPro" id="IPR002583">
    <property type="entry name" value="Ribosomal_bS20"/>
</dbReference>
<reference evidence="9 10" key="1">
    <citation type="submission" date="2013-07" db="EMBL/GenBank/DDBJ databases">
        <authorList>
            <person name="Weinstock G."/>
            <person name="Sodergren E."/>
            <person name="Wylie T."/>
            <person name="Fulton L."/>
            <person name="Fulton R."/>
            <person name="Fronick C."/>
            <person name="O'Laughlin M."/>
            <person name="Godfrey J."/>
            <person name="Miner T."/>
            <person name="Herter B."/>
            <person name="Appelbaum E."/>
            <person name="Cordes M."/>
            <person name="Lek S."/>
            <person name="Wollam A."/>
            <person name="Pepin K.H."/>
            <person name="Palsikar V.B."/>
            <person name="Mitreva M."/>
            <person name="Wilson R.K."/>
        </authorList>
    </citation>
    <scope>NUCLEOTIDE SEQUENCE [LARGE SCALE GENOMIC DNA]</scope>
    <source>
        <strain evidence="9 10">ATCC 14940</strain>
    </source>
</reference>
<evidence type="ECO:0000256" key="4">
    <source>
        <dbReference type="ARBA" id="ARBA00022884"/>
    </source>
</evidence>
<keyword evidence="6 8" id="KW-0687">Ribonucleoprotein</keyword>
<dbReference type="NCBIfam" id="TIGR00029">
    <property type="entry name" value="S20"/>
    <property type="match status" value="1"/>
</dbReference>
<dbReference type="PANTHER" id="PTHR33398">
    <property type="entry name" value="30S RIBOSOMAL PROTEIN S20"/>
    <property type="match status" value="1"/>
</dbReference>
<evidence type="ECO:0000256" key="3">
    <source>
        <dbReference type="ARBA" id="ARBA00022730"/>
    </source>
</evidence>
<organism evidence="9 10">
    <name type="scientific">[Clostridium] symbiosum ATCC 14940</name>
    <dbReference type="NCBI Taxonomy" id="411472"/>
    <lineage>
        <taxon>Bacteria</taxon>
        <taxon>Bacillati</taxon>
        <taxon>Bacillota</taxon>
        <taxon>Clostridia</taxon>
        <taxon>Lachnospirales</taxon>
        <taxon>Lachnospiraceae</taxon>
        <taxon>Otoolea</taxon>
    </lineage>
</organism>
<dbReference type="AlphaFoldDB" id="A0ABC9U3N6"/>
<dbReference type="Gene3D" id="1.20.58.110">
    <property type="entry name" value="Ribosomal protein S20"/>
    <property type="match status" value="1"/>
</dbReference>
<proteinExistence type="inferred from homology"/>
<evidence type="ECO:0000256" key="8">
    <source>
        <dbReference type="HAMAP-Rule" id="MF_00500"/>
    </source>
</evidence>
<keyword evidence="3 8" id="KW-0699">rRNA-binding</keyword>
<accession>A0ABC9U3N6</accession>
<comment type="similarity">
    <text evidence="2 8">Belongs to the bacterial ribosomal protein bS20 family.</text>
</comment>
<dbReference type="GO" id="GO:1990904">
    <property type="term" value="C:ribonucleoprotein complex"/>
    <property type="evidence" value="ECO:0007669"/>
    <property type="project" value="UniProtKB-KW"/>
</dbReference>
<dbReference type="PANTHER" id="PTHR33398:SF1">
    <property type="entry name" value="SMALL RIBOSOMAL SUBUNIT PROTEIN BS20C"/>
    <property type="match status" value="1"/>
</dbReference>
<evidence type="ECO:0000256" key="6">
    <source>
        <dbReference type="ARBA" id="ARBA00023274"/>
    </source>
</evidence>
<keyword evidence="5 8" id="KW-0689">Ribosomal protein</keyword>
<evidence type="ECO:0000256" key="7">
    <source>
        <dbReference type="ARBA" id="ARBA00035136"/>
    </source>
</evidence>
<evidence type="ECO:0000256" key="2">
    <source>
        <dbReference type="ARBA" id="ARBA00007634"/>
    </source>
</evidence>
<dbReference type="GO" id="GO:0019843">
    <property type="term" value="F:rRNA binding"/>
    <property type="evidence" value="ECO:0007669"/>
    <property type="project" value="UniProtKB-UniRule"/>
</dbReference>
<dbReference type="EMBL" id="AWSU01000023">
    <property type="protein sequence ID" value="ERI80506.1"/>
    <property type="molecule type" value="Genomic_DNA"/>
</dbReference>
<dbReference type="InterPro" id="IPR036510">
    <property type="entry name" value="Ribosomal_bS20_sf"/>
</dbReference>
<dbReference type="FunFam" id="1.20.58.110:FF:000001">
    <property type="entry name" value="30S ribosomal protein S20"/>
    <property type="match status" value="1"/>
</dbReference>
<evidence type="ECO:0000313" key="9">
    <source>
        <dbReference type="EMBL" id="ERI80506.1"/>
    </source>
</evidence>